<dbReference type="SMART" id="SM00363">
    <property type="entry name" value="S4"/>
    <property type="match status" value="1"/>
</dbReference>
<dbReference type="GO" id="GO:0003723">
    <property type="term" value="F:RNA binding"/>
    <property type="evidence" value="ECO:0007669"/>
    <property type="project" value="UniProtKB-KW"/>
</dbReference>
<dbReference type="InterPro" id="IPR036986">
    <property type="entry name" value="S4_RNA-bd_sf"/>
</dbReference>
<feature type="region of interest" description="Disordered" evidence="2">
    <location>
        <begin position="68"/>
        <end position="122"/>
    </location>
</feature>
<dbReference type="CDD" id="cd00165">
    <property type="entry name" value="S4"/>
    <property type="match status" value="1"/>
</dbReference>
<evidence type="ECO:0000256" key="1">
    <source>
        <dbReference type="PROSITE-ProRule" id="PRU00182"/>
    </source>
</evidence>
<sequence>MSETLRIDKWLWHARFYKTRTLAAKVVQTSGCRVNSTRVSKAASPVRVGDVLTFSKDDHIRIIQVDGLGERRGPAPEAQALYTDLDPPQPREKPVVPERVGGRPTKRDRRATDALLSHDPES</sequence>
<evidence type="ECO:0000313" key="5">
    <source>
        <dbReference type="Proteomes" id="UP000220034"/>
    </source>
</evidence>
<keyword evidence="1" id="KW-0694">RNA-binding</keyword>
<dbReference type="Proteomes" id="UP000220034">
    <property type="component" value="Unassembled WGS sequence"/>
</dbReference>
<evidence type="ECO:0000313" key="4">
    <source>
        <dbReference type="EMBL" id="SOH92269.1"/>
    </source>
</evidence>
<reference evidence="5" key="1">
    <citation type="submission" date="2017-09" db="EMBL/GenBank/DDBJ databases">
        <authorList>
            <person name="Varghese N."/>
            <person name="Submissions S."/>
        </authorList>
    </citation>
    <scope>NUCLEOTIDE SEQUENCE [LARGE SCALE GENOMIC DNA]</scope>
    <source>
        <strain evidence="5">C7</strain>
    </source>
</reference>
<name>A0A2C9CPI0_9RHOB</name>
<dbReference type="OrthoDB" id="9797176at2"/>
<feature type="domain" description="RNA-binding S4" evidence="3">
    <location>
        <begin position="5"/>
        <end position="68"/>
    </location>
</feature>
<proteinExistence type="predicted"/>
<feature type="compositionally biased region" description="Basic and acidic residues" evidence="2">
    <location>
        <begin position="110"/>
        <end position="122"/>
    </location>
</feature>
<dbReference type="AlphaFoldDB" id="A0A2C9CPI0"/>
<accession>A0A2C9CPI0</accession>
<evidence type="ECO:0000259" key="3">
    <source>
        <dbReference type="SMART" id="SM00363"/>
    </source>
</evidence>
<keyword evidence="5" id="KW-1185">Reference proteome</keyword>
<protein>
    <submittedName>
        <fullName evidence="4">Ribosome-associated heat shock protein Hsp15</fullName>
    </submittedName>
</protein>
<dbReference type="SUPFAM" id="SSF55174">
    <property type="entry name" value="Alpha-L RNA-binding motif"/>
    <property type="match status" value="1"/>
</dbReference>
<keyword evidence="4" id="KW-0346">Stress response</keyword>
<dbReference type="InterPro" id="IPR002942">
    <property type="entry name" value="S4_RNA-bd"/>
</dbReference>
<organism evidence="4 5">
    <name type="scientific">Pontivivens marinum</name>
    <dbReference type="NCBI Taxonomy" id="1690039"/>
    <lineage>
        <taxon>Bacteria</taxon>
        <taxon>Pseudomonadati</taxon>
        <taxon>Pseudomonadota</taxon>
        <taxon>Alphaproteobacteria</taxon>
        <taxon>Rhodobacterales</taxon>
        <taxon>Paracoccaceae</taxon>
        <taxon>Pontivivens</taxon>
    </lineage>
</organism>
<evidence type="ECO:0000256" key="2">
    <source>
        <dbReference type="SAM" id="MobiDB-lite"/>
    </source>
</evidence>
<dbReference type="PROSITE" id="PS50889">
    <property type="entry name" value="S4"/>
    <property type="match status" value="1"/>
</dbReference>
<dbReference type="EMBL" id="OCTN01000001">
    <property type="protein sequence ID" value="SOH92269.1"/>
    <property type="molecule type" value="Genomic_DNA"/>
</dbReference>
<dbReference type="RefSeq" id="WP_097928844.1">
    <property type="nucleotide sequence ID" value="NZ_OCTN01000001.1"/>
</dbReference>
<dbReference type="Pfam" id="PF01479">
    <property type="entry name" value="S4"/>
    <property type="match status" value="1"/>
</dbReference>
<dbReference type="Gene3D" id="3.10.290.10">
    <property type="entry name" value="RNA-binding S4 domain"/>
    <property type="match status" value="1"/>
</dbReference>
<gene>
    <name evidence="4" type="ORF">SAMN06273572_101110</name>
</gene>